<keyword evidence="6" id="KW-0694">RNA-binding</keyword>
<dbReference type="InterPro" id="IPR038570">
    <property type="entry name" value="HicA_sf"/>
</dbReference>
<evidence type="ECO:0000256" key="2">
    <source>
        <dbReference type="ARBA" id="ARBA00022649"/>
    </source>
</evidence>
<evidence type="ECO:0000256" key="7">
    <source>
        <dbReference type="ARBA" id="ARBA00023016"/>
    </source>
</evidence>
<evidence type="ECO:0000256" key="5">
    <source>
        <dbReference type="ARBA" id="ARBA00022801"/>
    </source>
</evidence>
<organism evidence="8 9">
    <name type="scientific">Candidatus Thiomargarita nelsonii</name>
    <dbReference type="NCBI Taxonomy" id="1003181"/>
    <lineage>
        <taxon>Bacteria</taxon>
        <taxon>Pseudomonadati</taxon>
        <taxon>Pseudomonadota</taxon>
        <taxon>Gammaproteobacteria</taxon>
        <taxon>Thiotrichales</taxon>
        <taxon>Thiotrichaceae</taxon>
        <taxon>Thiomargarita</taxon>
    </lineage>
</organism>
<gene>
    <name evidence="8" type="ORF">PN36_11855</name>
</gene>
<dbReference type="GO" id="GO:0004519">
    <property type="term" value="F:endonuclease activity"/>
    <property type="evidence" value="ECO:0007669"/>
    <property type="project" value="UniProtKB-KW"/>
</dbReference>
<comment type="caution">
    <text evidence="8">The sequence shown here is derived from an EMBL/GenBank/DDBJ whole genome shotgun (WGS) entry which is preliminary data.</text>
</comment>
<dbReference type="GO" id="GO:0016787">
    <property type="term" value="F:hydrolase activity"/>
    <property type="evidence" value="ECO:0007669"/>
    <property type="project" value="UniProtKB-KW"/>
</dbReference>
<reference evidence="8 9" key="1">
    <citation type="journal article" date="2016" name="Front. Microbiol.">
        <title>Single-Cell (Meta-)Genomics of a Dimorphic Candidatus Thiomargarita nelsonii Reveals Genomic Plasticity.</title>
        <authorList>
            <person name="Flood B.E."/>
            <person name="Fliss P."/>
            <person name="Jones D.S."/>
            <person name="Dick G.J."/>
            <person name="Jain S."/>
            <person name="Kaster A.K."/>
            <person name="Winkel M."/>
            <person name="Mussmann M."/>
            <person name="Bailey J."/>
        </authorList>
    </citation>
    <scope>NUCLEOTIDE SEQUENCE [LARGE SCALE GENOMIC DNA]</scope>
    <source>
        <strain evidence="8">Hydrate Ridge</strain>
    </source>
</reference>
<evidence type="ECO:0000256" key="6">
    <source>
        <dbReference type="ARBA" id="ARBA00022884"/>
    </source>
</evidence>
<evidence type="ECO:0008006" key="10">
    <source>
        <dbReference type="Google" id="ProtNLM"/>
    </source>
</evidence>
<dbReference type="Pfam" id="PF07927">
    <property type="entry name" value="HicA_toxin"/>
    <property type="match status" value="1"/>
</dbReference>
<dbReference type="Proteomes" id="UP000030428">
    <property type="component" value="Unassembled WGS sequence"/>
</dbReference>
<dbReference type="GO" id="GO:0003729">
    <property type="term" value="F:mRNA binding"/>
    <property type="evidence" value="ECO:0007669"/>
    <property type="project" value="InterPro"/>
</dbReference>
<dbReference type="Gene3D" id="3.30.920.30">
    <property type="entry name" value="Hypothetical protein"/>
    <property type="match status" value="1"/>
</dbReference>
<keyword evidence="2" id="KW-1277">Toxin-antitoxin system</keyword>
<keyword evidence="5" id="KW-0378">Hydrolase</keyword>
<accession>A0A0A6RYU5</accession>
<evidence type="ECO:0000256" key="3">
    <source>
        <dbReference type="ARBA" id="ARBA00022722"/>
    </source>
</evidence>
<name>A0A0A6RYU5_9GAMM</name>
<evidence type="ECO:0000313" key="9">
    <source>
        <dbReference type="Proteomes" id="UP000030428"/>
    </source>
</evidence>
<keyword evidence="7" id="KW-0346">Stress response</keyword>
<dbReference type="AlphaFoldDB" id="A0A0A6RYU5"/>
<keyword evidence="3" id="KW-0540">Nuclease</keyword>
<evidence type="ECO:0000256" key="4">
    <source>
        <dbReference type="ARBA" id="ARBA00022759"/>
    </source>
</evidence>
<dbReference type="EMBL" id="JSZA02000036">
    <property type="protein sequence ID" value="KHD09066.1"/>
    <property type="molecule type" value="Genomic_DNA"/>
</dbReference>
<protein>
    <recommendedName>
        <fullName evidence="10">YcfA family protein</fullName>
    </recommendedName>
</protein>
<keyword evidence="9" id="KW-1185">Reference proteome</keyword>
<keyword evidence="4" id="KW-0255">Endonuclease</keyword>
<sequence length="79" mass="9092">MSKFPIDAPKTRVIQTFELLGFHVVREREHIAMLRYNPDGTKTPLTLPNHPKIKGSTLRTVCTQAAIPRRDFLQAYEKT</sequence>
<dbReference type="InterPro" id="IPR012933">
    <property type="entry name" value="HicA_mRNA_interferase"/>
</dbReference>
<evidence type="ECO:0000256" key="1">
    <source>
        <dbReference type="ARBA" id="ARBA00006620"/>
    </source>
</evidence>
<proteinExistence type="inferred from homology"/>
<comment type="similarity">
    <text evidence="1">Belongs to the HicA mRNA interferase family.</text>
</comment>
<evidence type="ECO:0000313" key="8">
    <source>
        <dbReference type="EMBL" id="KHD09066.1"/>
    </source>
</evidence>